<dbReference type="RefSeq" id="WP_240589599.1">
    <property type="nucleotide sequence ID" value="NZ_JAKUDL010000001.1"/>
</dbReference>
<evidence type="ECO:0000313" key="1">
    <source>
        <dbReference type="EMBL" id="MCH4292970.1"/>
    </source>
</evidence>
<accession>A0AAJ1F989</accession>
<proteinExistence type="predicted"/>
<dbReference type="EMBL" id="JAKUDL010000001">
    <property type="protein sequence ID" value="MCH4292970.1"/>
    <property type="molecule type" value="Genomic_DNA"/>
</dbReference>
<keyword evidence="2" id="KW-1185">Reference proteome</keyword>
<organism evidence="1 2">
    <name type="scientific">Shewanella zhuhaiensis</name>
    <dbReference type="NCBI Taxonomy" id="2919576"/>
    <lineage>
        <taxon>Bacteria</taxon>
        <taxon>Pseudomonadati</taxon>
        <taxon>Pseudomonadota</taxon>
        <taxon>Gammaproteobacteria</taxon>
        <taxon>Alteromonadales</taxon>
        <taxon>Shewanellaceae</taxon>
        <taxon>Shewanella</taxon>
    </lineage>
</organism>
<dbReference type="Pfam" id="PF12119">
    <property type="entry name" value="DUF3581"/>
    <property type="match status" value="1"/>
</dbReference>
<protein>
    <submittedName>
        <fullName evidence="1">DUF3581 domain-containing protein</fullName>
    </submittedName>
</protein>
<sequence length="233" mass="25985">MFLEPFFTQTDETVTISPFQASEFAKRVAEDFNPIHDESAKRFCVPGDLLFALVLSHYGLSQKMQFKFEGMVGEGVCLNFPVEVGDSFPICDSRDKTYLSVSRQGDVSRCATQIESFVRSYVSFSGLNFIHVLVPMMREHGVMINPDRPLVIYESMAFDLTTLDFDQVALELSDARLSVDGKRGDVTLEFALISDGKQVGTGVKTLVMSGLRALDEAALDGMAQFYEERRATL</sequence>
<comment type="caution">
    <text evidence="1">The sequence shown here is derived from an EMBL/GenBank/DDBJ whole genome shotgun (WGS) entry which is preliminary data.</text>
</comment>
<evidence type="ECO:0000313" key="2">
    <source>
        <dbReference type="Proteomes" id="UP001297581"/>
    </source>
</evidence>
<gene>
    <name evidence="1" type="ORF">MJ923_01465</name>
</gene>
<name>A0AAJ1F989_9GAMM</name>
<dbReference type="AlphaFoldDB" id="A0AAJ1F989"/>
<dbReference type="Proteomes" id="UP001297581">
    <property type="component" value="Unassembled WGS sequence"/>
</dbReference>
<dbReference type="InterPro" id="IPR021974">
    <property type="entry name" value="DUF3581"/>
</dbReference>
<reference evidence="1 2" key="1">
    <citation type="submission" date="2022-02" db="EMBL/GenBank/DDBJ databases">
        <title>The genome sequence of Shewanella sp. 3B26.</title>
        <authorList>
            <person name="Du J."/>
        </authorList>
    </citation>
    <scope>NUCLEOTIDE SEQUENCE [LARGE SCALE GENOMIC DNA]</scope>
    <source>
        <strain evidence="1 2">3B26</strain>
    </source>
</reference>